<keyword evidence="9" id="KW-0472">Membrane</keyword>
<dbReference type="Proteomes" id="UP000264820">
    <property type="component" value="Unplaced"/>
</dbReference>
<evidence type="ECO:0000256" key="1">
    <source>
        <dbReference type="ARBA" id="ARBA00001968"/>
    </source>
</evidence>
<dbReference type="InterPro" id="IPR027806">
    <property type="entry name" value="HARBI1_dom"/>
</dbReference>
<dbReference type="Pfam" id="PF26138">
    <property type="entry name" value="DUF8040"/>
    <property type="match status" value="1"/>
</dbReference>
<dbReference type="GeneID" id="109518274"/>
<dbReference type="KEGG" id="hcq:109518274"/>
<dbReference type="PANTHER" id="PTHR22930:SF236">
    <property type="entry name" value="PROTEIN ALP1-LIKE-RELATED"/>
    <property type="match status" value="1"/>
</dbReference>
<evidence type="ECO:0000256" key="5">
    <source>
        <dbReference type="ARBA" id="ARBA00022723"/>
    </source>
</evidence>
<dbReference type="GeneTree" id="ENSGT00940000163250"/>
<keyword evidence="13" id="KW-1185">Reference proteome</keyword>
<dbReference type="PANTHER" id="PTHR22930">
    <property type="match status" value="1"/>
</dbReference>
<dbReference type="Pfam" id="PF13359">
    <property type="entry name" value="DDE_Tnp_4"/>
    <property type="match status" value="1"/>
</dbReference>
<evidence type="ECO:0000256" key="2">
    <source>
        <dbReference type="ARBA" id="ARBA00004123"/>
    </source>
</evidence>
<evidence type="ECO:0000256" key="3">
    <source>
        <dbReference type="ARBA" id="ARBA00006958"/>
    </source>
</evidence>
<dbReference type="RefSeq" id="XP_019729587.1">
    <property type="nucleotide sequence ID" value="XM_019874028.1"/>
</dbReference>
<sequence length="432" mass="50465">MTINLSDGSGTPQNKRVTTMENIRSMVFFLLGVWLFITRRRQALFERRLQAARRNTAEKMRRVWELLEDDSFPRRRLRRQMMLQLLLKRRRRPSIWAVRRSNVWWDQIVPGFTRDEWVRHFRMSEETFLDICAKLRPAMEKRDTNFRVCVPLKKRVAIALWKLATNSEYRSISHLFGVSKTTVCRCLREFCSAACALLLPRHIRFPDPETLARTAAEIEASWGLPRCVGAIEGSHIPIIAPQENHRDYINARGWHSIILQGVVDGKGLFWSTCAGMAGGLRHTRALRESSLWEMAEQGRFDPSFYILGDSAYPLKPWLLKAFRQDATLTPERRAYNESVRRARATVRAAFSRLKGRWRCLTKRNDSDIQVVKSMVLTCCALHNICERHSEEYRDQWDTPGLSEMQDVDDEEDEEEEEEGGDVRDSLVRFLTM</sequence>
<feature type="compositionally biased region" description="Acidic residues" evidence="8">
    <location>
        <begin position="405"/>
        <end position="419"/>
    </location>
</feature>
<evidence type="ECO:0000313" key="12">
    <source>
        <dbReference type="Ensembl" id="ENSHCOP00000006811.1"/>
    </source>
</evidence>
<evidence type="ECO:0000256" key="8">
    <source>
        <dbReference type="SAM" id="MobiDB-lite"/>
    </source>
</evidence>
<keyword evidence="7" id="KW-0539">Nucleus</keyword>
<evidence type="ECO:0000259" key="10">
    <source>
        <dbReference type="Pfam" id="PF13359"/>
    </source>
</evidence>
<keyword evidence="6" id="KW-0378">Hydrolase</keyword>
<evidence type="ECO:0000259" key="11">
    <source>
        <dbReference type="Pfam" id="PF26138"/>
    </source>
</evidence>
<name>A0A3Q2Y1Y3_HIPCM</name>
<dbReference type="GO" id="GO:0005634">
    <property type="term" value="C:nucleus"/>
    <property type="evidence" value="ECO:0007669"/>
    <property type="project" value="UniProtKB-SubCell"/>
</dbReference>
<evidence type="ECO:0000256" key="9">
    <source>
        <dbReference type="SAM" id="Phobius"/>
    </source>
</evidence>
<dbReference type="InterPro" id="IPR058353">
    <property type="entry name" value="DUF8040"/>
</dbReference>
<accession>A0A3Q2Y1Y3</accession>
<dbReference type="InterPro" id="IPR045249">
    <property type="entry name" value="HARBI1-like"/>
</dbReference>
<organism evidence="12 13">
    <name type="scientific">Hippocampus comes</name>
    <name type="common">Tiger tail seahorse</name>
    <dbReference type="NCBI Taxonomy" id="109280"/>
    <lineage>
        <taxon>Eukaryota</taxon>
        <taxon>Metazoa</taxon>
        <taxon>Chordata</taxon>
        <taxon>Craniata</taxon>
        <taxon>Vertebrata</taxon>
        <taxon>Euteleostomi</taxon>
        <taxon>Actinopterygii</taxon>
        <taxon>Neopterygii</taxon>
        <taxon>Teleostei</taxon>
        <taxon>Neoteleostei</taxon>
        <taxon>Acanthomorphata</taxon>
        <taxon>Syngnathiaria</taxon>
        <taxon>Syngnathiformes</taxon>
        <taxon>Syngnathoidei</taxon>
        <taxon>Syngnathidae</taxon>
        <taxon>Hippocampus</taxon>
    </lineage>
</organism>
<evidence type="ECO:0000256" key="4">
    <source>
        <dbReference type="ARBA" id="ARBA00022722"/>
    </source>
</evidence>
<feature type="domain" description="DUF8040" evidence="11">
    <location>
        <begin position="114"/>
        <end position="195"/>
    </location>
</feature>
<dbReference type="OrthoDB" id="2668416at2759"/>
<evidence type="ECO:0000256" key="7">
    <source>
        <dbReference type="ARBA" id="ARBA00023242"/>
    </source>
</evidence>
<reference evidence="12" key="2">
    <citation type="submission" date="2025-09" db="UniProtKB">
        <authorList>
            <consortium name="Ensembl"/>
        </authorList>
    </citation>
    <scope>IDENTIFICATION</scope>
</reference>
<keyword evidence="9" id="KW-0812">Transmembrane</keyword>
<keyword evidence="4" id="KW-0540">Nuclease</keyword>
<dbReference type="GO" id="GO:0016787">
    <property type="term" value="F:hydrolase activity"/>
    <property type="evidence" value="ECO:0007669"/>
    <property type="project" value="UniProtKB-KW"/>
</dbReference>
<evidence type="ECO:0000256" key="6">
    <source>
        <dbReference type="ARBA" id="ARBA00022801"/>
    </source>
</evidence>
<keyword evidence="5" id="KW-0479">Metal-binding</keyword>
<reference evidence="12" key="1">
    <citation type="submission" date="2025-08" db="UniProtKB">
        <authorList>
            <consortium name="Ensembl"/>
        </authorList>
    </citation>
    <scope>IDENTIFICATION</scope>
</reference>
<dbReference type="OMA" id="ENETHPE"/>
<dbReference type="AlphaFoldDB" id="A0A3Q2Y1Y3"/>
<proteinExistence type="inferred from homology"/>
<dbReference type="Ensembl" id="ENSHCOT00000003056.1">
    <property type="protein sequence ID" value="ENSHCOP00000006811.1"/>
    <property type="gene ID" value="ENSHCOG00000008657.1"/>
</dbReference>
<comment type="cofactor">
    <cofactor evidence="1">
        <name>a divalent metal cation</name>
        <dbReference type="ChEBI" id="CHEBI:60240"/>
    </cofactor>
</comment>
<comment type="similarity">
    <text evidence="3">Belongs to the HARBI1 family.</text>
</comment>
<feature type="transmembrane region" description="Helical" evidence="9">
    <location>
        <begin position="22"/>
        <end position="38"/>
    </location>
</feature>
<dbReference type="GO" id="GO:0004518">
    <property type="term" value="F:nuclease activity"/>
    <property type="evidence" value="ECO:0007669"/>
    <property type="project" value="UniProtKB-KW"/>
</dbReference>
<feature type="domain" description="DDE Tnp4" evidence="10">
    <location>
        <begin position="232"/>
        <end position="383"/>
    </location>
</feature>
<feature type="region of interest" description="Disordered" evidence="8">
    <location>
        <begin position="395"/>
        <end position="424"/>
    </location>
</feature>
<comment type="subcellular location">
    <subcellularLocation>
        <location evidence="2">Nucleus</location>
    </subcellularLocation>
</comment>
<keyword evidence="9" id="KW-1133">Transmembrane helix</keyword>
<evidence type="ECO:0000313" key="13">
    <source>
        <dbReference type="Proteomes" id="UP000264820"/>
    </source>
</evidence>
<protein>
    <submittedName>
        <fullName evidence="12">Protein ANTAGONIST OF LIKE HETEROCHROMATIN PROTEIN 1-like</fullName>
    </submittedName>
</protein>
<dbReference type="GO" id="GO:0046872">
    <property type="term" value="F:metal ion binding"/>
    <property type="evidence" value="ECO:0007669"/>
    <property type="project" value="UniProtKB-KW"/>
</dbReference>